<proteinExistence type="predicted"/>
<evidence type="ECO:0000313" key="1">
    <source>
        <dbReference type="EMBL" id="VAV88888.1"/>
    </source>
</evidence>
<accession>A0A3B0RL04</accession>
<protein>
    <submittedName>
        <fullName evidence="1">Uncharacterized protein</fullName>
    </submittedName>
</protein>
<reference evidence="1" key="1">
    <citation type="submission" date="2018-06" db="EMBL/GenBank/DDBJ databases">
        <authorList>
            <person name="Zhirakovskaya E."/>
        </authorList>
    </citation>
    <scope>NUCLEOTIDE SEQUENCE</scope>
</reference>
<dbReference type="AlphaFoldDB" id="A0A3B0RL04"/>
<name>A0A3B0RL04_9ZZZZ</name>
<gene>
    <name evidence="1" type="ORF">MNBD_ALPHA04-1176</name>
</gene>
<organism evidence="1">
    <name type="scientific">hydrothermal vent metagenome</name>
    <dbReference type="NCBI Taxonomy" id="652676"/>
    <lineage>
        <taxon>unclassified sequences</taxon>
        <taxon>metagenomes</taxon>
        <taxon>ecological metagenomes</taxon>
    </lineage>
</organism>
<sequence length="290" mass="32555">MASYLSKFRKGAGSVVETPRAVLLDIDGSILAVALQALLSSAEEQGGIERFVAALKFKSEIFQDVFANEAQDLTQNRFQKLCMFMPTVRRRVGGYIEDDKFPDLLKAIRGLFSQTEISGKVEAFQHCFPADREHRWVRDLASEILHGTNPELCPLMNRWVWDEKSNSGVIREIWFADNVDSITIEIADDYDVFLKLREELSTYLTSNGVYSDVLHYVDLLCAQIYASYIASQGGSFLKADFAANQDPFTFTRRLLGLDGIKAKSDRILPPDLIDGDAKNIDPILQLNGNS</sequence>
<dbReference type="EMBL" id="UOEF01000061">
    <property type="protein sequence ID" value="VAV88888.1"/>
    <property type="molecule type" value="Genomic_DNA"/>
</dbReference>